<reference evidence="11" key="1">
    <citation type="journal article" date="1997" name="Nucleic Acids Res.">
        <title>tRNAscan-SE: a program for improved detection of transfer RNA genes in genomic sequence.</title>
        <authorList>
            <person name="Lowe T.M."/>
            <person name="Eddy S.R."/>
        </authorList>
    </citation>
    <scope>NUCLEOTIDE SEQUENCE [LARGE SCALE GENOMIC DNA]</scope>
    <source>
        <strain evidence="11">r\B97-61/B2</strain>
    </source>
</reference>
<dbReference type="InterPro" id="IPR019307">
    <property type="entry name" value="RNA-bd_AU-1/RNase_E/G"/>
</dbReference>
<evidence type="ECO:0000259" key="10">
    <source>
        <dbReference type="Pfam" id="PF10150"/>
    </source>
</evidence>
<evidence type="ECO:0000256" key="6">
    <source>
        <dbReference type="ARBA" id="ARBA00022801"/>
    </source>
</evidence>
<comment type="function">
    <text evidence="9">Involved in intercistronic processing of primary transcripts from chloroplast operons. The endonucleolytic activity of the enzyme depends on the number of phosphates at the 5' end, is inhibited by structured RNA, and preferentially cleaves A/U-rich sequences.</text>
</comment>
<evidence type="ECO:0000256" key="5">
    <source>
        <dbReference type="ARBA" id="ARBA00022759"/>
    </source>
</evidence>
<evidence type="ECO:0000256" key="2">
    <source>
        <dbReference type="ARBA" id="ARBA00005522"/>
    </source>
</evidence>
<evidence type="ECO:0000256" key="4">
    <source>
        <dbReference type="ARBA" id="ARBA00022723"/>
    </source>
</evidence>
<dbReference type="NCBIfam" id="TIGR00757">
    <property type="entry name" value="RNaseEG"/>
    <property type="match status" value="1"/>
</dbReference>
<keyword evidence="3" id="KW-0540">Nuclease</keyword>
<dbReference type="PANTHER" id="PTHR30001:SF1">
    <property type="entry name" value="RIBONUCLEASE E_G-LIKE PROTEIN, CHLOROPLASTIC"/>
    <property type="match status" value="1"/>
</dbReference>
<dbReference type="RefSeq" id="XP_017969371.1">
    <property type="nucleotide sequence ID" value="XM_018113882.1"/>
</dbReference>
<accession>A0AB32VTY2</accession>
<dbReference type="GO" id="GO:0006396">
    <property type="term" value="P:RNA processing"/>
    <property type="evidence" value="ECO:0007669"/>
    <property type="project" value="InterPro"/>
</dbReference>
<keyword evidence="6" id="KW-0378">Hydrolase</keyword>
<evidence type="ECO:0000313" key="11">
    <source>
        <dbReference type="Proteomes" id="UP000694886"/>
    </source>
</evidence>
<protein>
    <submittedName>
        <fullName evidence="12">Ribonuclease E/G-like protein, chloroplastic isoform X3</fullName>
    </submittedName>
</protein>
<dbReference type="Gramene" id="Tc01v2_t016670.3">
    <property type="protein sequence ID" value="Tc01v2_p016670.3"/>
    <property type="gene ID" value="Tc01v2_g016670"/>
</dbReference>
<keyword evidence="7" id="KW-0460">Magnesium</keyword>
<organism evidence="11 12">
    <name type="scientific">Theobroma cacao</name>
    <name type="common">Cacao</name>
    <name type="synonym">Cocoa</name>
    <dbReference type="NCBI Taxonomy" id="3641"/>
    <lineage>
        <taxon>Eukaryota</taxon>
        <taxon>Viridiplantae</taxon>
        <taxon>Streptophyta</taxon>
        <taxon>Embryophyta</taxon>
        <taxon>Tracheophyta</taxon>
        <taxon>Spermatophyta</taxon>
        <taxon>Magnoliopsida</taxon>
        <taxon>eudicotyledons</taxon>
        <taxon>Gunneridae</taxon>
        <taxon>Pentapetalae</taxon>
        <taxon>rosids</taxon>
        <taxon>malvids</taxon>
        <taxon>Malvales</taxon>
        <taxon>Malvaceae</taxon>
        <taxon>Byttnerioideae</taxon>
        <taxon>Theobroma</taxon>
    </lineage>
</organism>
<dbReference type="Gene3D" id="3.40.1260.20">
    <property type="entry name" value="Ribonuclease E, catalytic domain"/>
    <property type="match status" value="1"/>
</dbReference>
<dbReference type="GO" id="GO:0003723">
    <property type="term" value="F:RNA binding"/>
    <property type="evidence" value="ECO:0007669"/>
    <property type="project" value="UniProtKB-KW"/>
</dbReference>
<feature type="domain" description="RNA-binding protein AU-1/Ribonuclease E/G" evidence="10">
    <location>
        <begin position="361"/>
        <end position="640"/>
    </location>
</feature>
<dbReference type="GO" id="GO:0016787">
    <property type="term" value="F:hydrolase activity"/>
    <property type="evidence" value="ECO:0007669"/>
    <property type="project" value="UniProtKB-KW"/>
</dbReference>
<evidence type="ECO:0000256" key="7">
    <source>
        <dbReference type="ARBA" id="ARBA00022842"/>
    </source>
</evidence>
<sequence>MMKHLKSDLNESEPFLNDLTVKDEIEPSDVVAICDSEEGLYSYTLLSERDQPVEEPWFFHSSPFFFTYGDDLEADMLKYNDSVKDEITRLEANNQQYQITEKFLPEESSPIISKKDSVSTVILINSSICTMQRIAVLEDGKLVELLLEPVKSHVQCDSVYVGVVTKLVPHMGGAFVNIGSSRHSLMDIKHNRGPFIFPPFRRRTKKRVKGLVSGAPSQHLATNDIEPPSEDVFIEDATEDDSEDEEVQFMHNDSEDNDVDEDFDVSEVTNESVNGSVVDYAEVDADFEDLSDGEHHLVEGSLLGSSSLGISNGSSVSHFQYIKDADENKWDHVRKGTKIIVQVVKEGLGTKGPTLTAYPKLRSRFWILLTCCDRIGVSKKVTGVERTRLKVIAKTLQPQGFGLTVRTVAAGHSLEELQKDLEGLLSTWKNILEHAKSAALAADEGVEGATPVLLHRAMGQTLSVVQDYFNDKVNKMVVDSPRTYHEVTNYLQDIAPDLCDRVELHDKGIPLFDEFNVEEEINNILSKRVPLPNGGSLVIEQTEALVSIDVNGGHGMFGHGTSQEKATLDVNLAAAKQIARELRLRDIGGIIVVDFIDMEDDSNKRLVYEEVKKAVERDRSMVKVSELSKHGLMEITRKRVRPSVTFMISEPCTCCHGTGRVEALETSFSKIEQEICRSLAVMKQKADPENPKSWPRFVLRVDQHMCNYLTSGKRTRLAILSSSLKVWILLKVARGFTRGAFELKPFTDEKADKNQHQVAISMLRTAEAGTGKSGKKLTLVPVKRAKANRK</sequence>
<keyword evidence="5" id="KW-0255">Endonuclease</keyword>
<dbReference type="PANTHER" id="PTHR30001">
    <property type="entry name" value="RIBONUCLEASE"/>
    <property type="match status" value="1"/>
</dbReference>
<dbReference type="Pfam" id="PF10150">
    <property type="entry name" value="RNase_E_G"/>
    <property type="match status" value="1"/>
</dbReference>
<dbReference type="Proteomes" id="UP000694886">
    <property type="component" value="Chromosome 1"/>
</dbReference>
<dbReference type="SUPFAM" id="SSF50249">
    <property type="entry name" value="Nucleic acid-binding proteins"/>
    <property type="match status" value="1"/>
</dbReference>
<gene>
    <name evidence="12" type="primary">LOC18612513</name>
</gene>
<reference evidence="12" key="2">
    <citation type="submission" date="2025-08" db="UniProtKB">
        <authorList>
            <consortium name="RefSeq"/>
        </authorList>
    </citation>
    <scope>IDENTIFICATION</scope>
</reference>
<comment type="cofactor">
    <cofactor evidence="1">
        <name>Mg(2+)</name>
        <dbReference type="ChEBI" id="CHEBI:18420"/>
    </cofactor>
</comment>
<dbReference type="GO" id="GO:0004519">
    <property type="term" value="F:endonuclease activity"/>
    <property type="evidence" value="ECO:0007669"/>
    <property type="project" value="UniProtKB-KW"/>
</dbReference>
<dbReference type="GO" id="GO:0046872">
    <property type="term" value="F:metal ion binding"/>
    <property type="evidence" value="ECO:0007669"/>
    <property type="project" value="UniProtKB-KW"/>
</dbReference>
<dbReference type="InterPro" id="IPR004659">
    <property type="entry name" value="RNase_E/G"/>
</dbReference>
<comment type="similarity">
    <text evidence="2">Belongs to the RNase E/G family.</text>
</comment>
<keyword evidence="4" id="KW-0479">Metal-binding</keyword>
<evidence type="ECO:0000256" key="9">
    <source>
        <dbReference type="ARBA" id="ARBA00023436"/>
    </source>
</evidence>
<name>A0AB32VTY2_THECC</name>
<dbReference type="GeneID" id="18612513"/>
<dbReference type="InterPro" id="IPR012340">
    <property type="entry name" value="NA-bd_OB-fold"/>
</dbReference>
<proteinExistence type="inferred from homology"/>
<evidence type="ECO:0000256" key="3">
    <source>
        <dbReference type="ARBA" id="ARBA00022722"/>
    </source>
</evidence>
<dbReference type="GO" id="GO:0004540">
    <property type="term" value="F:RNA nuclease activity"/>
    <property type="evidence" value="ECO:0007669"/>
    <property type="project" value="InterPro"/>
</dbReference>
<evidence type="ECO:0000256" key="1">
    <source>
        <dbReference type="ARBA" id="ARBA00001946"/>
    </source>
</evidence>
<evidence type="ECO:0000313" key="12">
    <source>
        <dbReference type="RefSeq" id="XP_017969371.1"/>
    </source>
</evidence>
<dbReference type="AlphaFoldDB" id="A0AB32VTY2"/>
<keyword evidence="8" id="KW-0694">RNA-binding</keyword>
<dbReference type="Gene3D" id="2.40.50.140">
    <property type="entry name" value="Nucleic acid-binding proteins"/>
    <property type="match status" value="1"/>
</dbReference>
<evidence type="ECO:0000256" key="8">
    <source>
        <dbReference type="ARBA" id="ARBA00022884"/>
    </source>
</evidence>